<dbReference type="KEGG" id="mik:FOE78_04850"/>
<evidence type="ECO:0000259" key="1">
    <source>
        <dbReference type="Pfam" id="PF04167"/>
    </source>
</evidence>
<dbReference type="SUPFAM" id="SSF159234">
    <property type="entry name" value="FomD-like"/>
    <property type="match status" value="1"/>
</dbReference>
<name>A0A516PWJ8_9ACTN</name>
<organism evidence="2 3">
    <name type="scientific">Microlunatus elymi</name>
    <dbReference type="NCBI Taxonomy" id="2596828"/>
    <lineage>
        <taxon>Bacteria</taxon>
        <taxon>Bacillati</taxon>
        <taxon>Actinomycetota</taxon>
        <taxon>Actinomycetes</taxon>
        <taxon>Propionibacteriales</taxon>
        <taxon>Propionibacteriaceae</taxon>
        <taxon>Microlunatus</taxon>
    </lineage>
</organism>
<gene>
    <name evidence="2" type="ORF">FOE78_04850</name>
</gene>
<protein>
    <submittedName>
        <fullName evidence="2">DUF402 domain-containing protein</fullName>
    </submittedName>
</protein>
<dbReference type="OrthoDB" id="3815685at2"/>
<sequence>MGGRVSRSMQMMFRPRFHPGDIVLRREVLHGQLWMEHPVTVIDDRGDEFAVLLQPGSQFTFHDHPQGVHPWSGQSEWRGPEVLQLYRVGLWYSVWLFFDQGRFRNWYINFEAPVVGDEGGFDTDDYGLDLIVNPGQEVVWKDVDHLDVMIGNGRLNSSKVLGVLAAARQVADLVRRDDRWWSSWDGWTPAGGPGCR</sequence>
<proteinExistence type="predicted"/>
<dbReference type="AlphaFoldDB" id="A0A516PWJ8"/>
<dbReference type="Gene3D" id="2.40.380.10">
    <property type="entry name" value="FomD-like"/>
    <property type="match status" value="1"/>
</dbReference>
<dbReference type="InterPro" id="IPR007295">
    <property type="entry name" value="DUF402"/>
</dbReference>
<feature type="domain" description="DUF402" evidence="1">
    <location>
        <begin position="58"/>
        <end position="177"/>
    </location>
</feature>
<keyword evidence="3" id="KW-1185">Reference proteome</keyword>
<reference evidence="2 3" key="1">
    <citation type="submission" date="2019-07" db="EMBL/GenBank/DDBJ databases">
        <title>Microlunatus dokdonensis sp. nov. isolated from the rhizospheric soil of the wild plant Elymus tsukushiensis.</title>
        <authorList>
            <person name="Ghim S.-Y."/>
            <person name="Hwang Y.-J."/>
            <person name="Son J.-S."/>
            <person name="Shin J.-H."/>
        </authorList>
    </citation>
    <scope>NUCLEOTIDE SEQUENCE [LARGE SCALE GENOMIC DNA]</scope>
    <source>
        <strain evidence="2 3">KUDC0627</strain>
    </source>
</reference>
<dbReference type="InterPro" id="IPR035930">
    <property type="entry name" value="FomD-like_sf"/>
</dbReference>
<evidence type="ECO:0000313" key="3">
    <source>
        <dbReference type="Proteomes" id="UP000319263"/>
    </source>
</evidence>
<dbReference type="Proteomes" id="UP000319263">
    <property type="component" value="Chromosome"/>
</dbReference>
<accession>A0A516PWJ8</accession>
<dbReference type="Pfam" id="PF04167">
    <property type="entry name" value="DUF402"/>
    <property type="match status" value="1"/>
</dbReference>
<evidence type="ECO:0000313" key="2">
    <source>
        <dbReference type="EMBL" id="QDP95331.1"/>
    </source>
</evidence>
<dbReference type="EMBL" id="CP041692">
    <property type="protein sequence ID" value="QDP95331.1"/>
    <property type="molecule type" value="Genomic_DNA"/>
</dbReference>